<organism evidence="1 2">
    <name type="scientific">Pollutimonas harenae</name>
    <dbReference type="NCBI Taxonomy" id="657015"/>
    <lineage>
        <taxon>Bacteria</taxon>
        <taxon>Pseudomonadati</taxon>
        <taxon>Pseudomonadota</taxon>
        <taxon>Betaproteobacteria</taxon>
        <taxon>Burkholderiales</taxon>
        <taxon>Alcaligenaceae</taxon>
        <taxon>Pollutimonas</taxon>
    </lineage>
</organism>
<dbReference type="AlphaFoldDB" id="A0A853GY63"/>
<reference evidence="1 2" key="1">
    <citation type="submission" date="2020-07" db="EMBL/GenBank/DDBJ databases">
        <title>Taxonomic revisions and descriptions of new bacterial species based on genomic comparisons in the high-G+C-content subgroup of the family Alcaligenaceae.</title>
        <authorList>
            <person name="Szabo A."/>
            <person name="Felfoldi T."/>
        </authorList>
    </citation>
    <scope>NUCLEOTIDE SEQUENCE [LARGE SCALE GENOMIC DNA]</scope>
    <source>
        <strain evidence="1 2">DSM 25667</strain>
    </source>
</reference>
<accession>A0A853GY63</accession>
<dbReference type="RefSeq" id="WP_130038806.1">
    <property type="nucleotide sequence ID" value="NZ_JACCEV010000001.1"/>
</dbReference>
<keyword evidence="2" id="KW-1185">Reference proteome</keyword>
<evidence type="ECO:0000313" key="2">
    <source>
        <dbReference type="Proteomes" id="UP000554144"/>
    </source>
</evidence>
<comment type="caution">
    <text evidence="1">The sequence shown here is derived from an EMBL/GenBank/DDBJ whole genome shotgun (WGS) entry which is preliminary data.</text>
</comment>
<dbReference type="InterPro" id="IPR027405">
    <property type="entry name" value="YidB-like"/>
</dbReference>
<dbReference type="Pfam" id="PF20159">
    <property type="entry name" value="YidB"/>
    <property type="match status" value="1"/>
</dbReference>
<dbReference type="SUPFAM" id="SSF140804">
    <property type="entry name" value="YidB-like"/>
    <property type="match status" value="1"/>
</dbReference>
<name>A0A853GY63_9BURK</name>
<proteinExistence type="predicted"/>
<dbReference type="OrthoDB" id="9795283at2"/>
<evidence type="ECO:0000313" key="1">
    <source>
        <dbReference type="EMBL" id="NYT83995.1"/>
    </source>
</evidence>
<dbReference type="Gene3D" id="1.10.10.690">
    <property type="entry name" value="YidB-like"/>
    <property type="match status" value="1"/>
</dbReference>
<protein>
    <submittedName>
        <fullName evidence="1">DUF937 domain-containing protein</fullName>
    </submittedName>
</protein>
<dbReference type="EMBL" id="JACCEV010000001">
    <property type="protein sequence ID" value="NYT83995.1"/>
    <property type="molecule type" value="Genomic_DNA"/>
</dbReference>
<dbReference type="InterPro" id="IPR045372">
    <property type="entry name" value="YidB"/>
</dbReference>
<sequence length="137" mass="13790">MGLLDSITSAMGGSDTQGSTQAGLLPALMELVNNYPGGLQGLMQKFQEAGLGGVAASWVSNGPNEAVTPGQLQSVLDDDMVSQLAQRSGQDNDTVLSTLSGLLPSLVDQATPEGEASLQSAQGGSLLGSLTGMLGKL</sequence>
<gene>
    <name evidence="1" type="ORF">H0A62_00130</name>
</gene>
<dbReference type="Proteomes" id="UP000554144">
    <property type="component" value="Unassembled WGS sequence"/>
</dbReference>